<evidence type="ECO:0000256" key="3">
    <source>
        <dbReference type="ARBA" id="ARBA00022723"/>
    </source>
</evidence>
<gene>
    <name evidence="9" type="ORF">G3580_16685</name>
</gene>
<keyword evidence="4" id="KW-0249">Electron transport</keyword>
<dbReference type="Gene3D" id="1.10.760.10">
    <property type="entry name" value="Cytochrome c-like domain"/>
    <property type="match status" value="1"/>
</dbReference>
<keyword evidence="1" id="KW-0813">Transport</keyword>
<dbReference type="PRINTS" id="PR00606">
    <property type="entry name" value="CYTCHROMECID"/>
</dbReference>
<dbReference type="AlphaFoldDB" id="A0A6C1B845"/>
<dbReference type="InterPro" id="IPR009056">
    <property type="entry name" value="Cyt_c-like_dom"/>
</dbReference>
<feature type="binding site" description="covalent" evidence="6">
    <location>
        <position position="85"/>
    </location>
    <ligand>
        <name>heme c</name>
        <dbReference type="ChEBI" id="CHEBI:61717"/>
    </ligand>
</feature>
<reference evidence="9 10" key="1">
    <citation type="submission" date="2020-02" db="EMBL/GenBank/DDBJ databases">
        <title>Nitrogenibacter mangrovi gen. nov., sp. nov. isolated from mangrove sediment, a denitrifying betaproteobacterium.</title>
        <authorList>
            <person name="Liao H."/>
            <person name="Tian Y."/>
        </authorList>
    </citation>
    <scope>NUCLEOTIDE SEQUENCE [LARGE SCALE GENOMIC DNA]</scope>
    <source>
        <strain evidence="9 10">M9-3-2</strain>
    </source>
</reference>
<evidence type="ECO:0000256" key="6">
    <source>
        <dbReference type="PIRSR" id="PIRSR602324-1"/>
    </source>
</evidence>
<evidence type="ECO:0000313" key="9">
    <source>
        <dbReference type="EMBL" id="QID19109.1"/>
    </source>
</evidence>
<keyword evidence="2 6" id="KW-0349">Heme</keyword>
<sequence>MKKTMLKLAPLALVGLLAAPASHAADGATLYQEVGCSACHAVDQKRMGPMYKEVAAKYKGQADAEAHLFKKVREGGAGVWGQIPMPPNPESRVTDEELHTIIKWILSL</sequence>
<organism evidence="9 10">
    <name type="scientific">Nitrogeniibacter mangrovi</name>
    <dbReference type="NCBI Taxonomy" id="2016596"/>
    <lineage>
        <taxon>Bacteria</taxon>
        <taxon>Pseudomonadati</taxon>
        <taxon>Pseudomonadota</taxon>
        <taxon>Betaproteobacteria</taxon>
        <taxon>Rhodocyclales</taxon>
        <taxon>Zoogloeaceae</taxon>
        <taxon>Nitrogeniibacter</taxon>
    </lineage>
</organism>
<dbReference type="PROSITE" id="PS51007">
    <property type="entry name" value="CYTC"/>
    <property type="match status" value="1"/>
</dbReference>
<evidence type="ECO:0000256" key="7">
    <source>
        <dbReference type="SAM" id="SignalP"/>
    </source>
</evidence>
<evidence type="ECO:0000313" key="10">
    <source>
        <dbReference type="Proteomes" id="UP000501991"/>
    </source>
</evidence>
<keyword evidence="5 6" id="KW-0408">Iron</keyword>
<feature type="binding site" description="covalent" evidence="6">
    <location>
        <position position="36"/>
    </location>
    <ligand>
        <name>heme c</name>
        <dbReference type="ChEBI" id="CHEBI:61717"/>
    </ligand>
</feature>
<evidence type="ECO:0000259" key="8">
    <source>
        <dbReference type="PROSITE" id="PS51007"/>
    </source>
</evidence>
<evidence type="ECO:0000256" key="5">
    <source>
        <dbReference type="ARBA" id="ARBA00023004"/>
    </source>
</evidence>
<dbReference type="EMBL" id="CP048836">
    <property type="protein sequence ID" value="QID19109.1"/>
    <property type="molecule type" value="Genomic_DNA"/>
</dbReference>
<evidence type="ECO:0000256" key="4">
    <source>
        <dbReference type="ARBA" id="ARBA00022982"/>
    </source>
</evidence>
<dbReference type="SUPFAM" id="SSF46626">
    <property type="entry name" value="Cytochrome c"/>
    <property type="match status" value="1"/>
</dbReference>
<name>A0A6C1B845_9RHOO</name>
<dbReference type="Proteomes" id="UP000501991">
    <property type="component" value="Chromosome"/>
</dbReference>
<dbReference type="Pfam" id="PF00034">
    <property type="entry name" value="Cytochrom_C"/>
    <property type="match status" value="1"/>
</dbReference>
<proteinExistence type="predicted"/>
<keyword evidence="7" id="KW-0732">Signal</keyword>
<dbReference type="KEGG" id="azq:G3580_16685"/>
<keyword evidence="10" id="KW-1185">Reference proteome</keyword>
<evidence type="ECO:0000256" key="1">
    <source>
        <dbReference type="ARBA" id="ARBA00022448"/>
    </source>
</evidence>
<dbReference type="GO" id="GO:0020037">
    <property type="term" value="F:heme binding"/>
    <property type="evidence" value="ECO:0007669"/>
    <property type="project" value="InterPro"/>
</dbReference>
<protein>
    <submittedName>
        <fullName evidence="9">C-type cytochrome</fullName>
    </submittedName>
</protein>
<keyword evidence="3 6" id="KW-0479">Metal-binding</keyword>
<dbReference type="RefSeq" id="WP_173767397.1">
    <property type="nucleotide sequence ID" value="NZ_CP048836.1"/>
</dbReference>
<dbReference type="InterPro" id="IPR036909">
    <property type="entry name" value="Cyt_c-like_dom_sf"/>
</dbReference>
<feature type="signal peptide" evidence="7">
    <location>
        <begin position="1"/>
        <end position="24"/>
    </location>
</feature>
<feature type="binding site" description="covalent" evidence="6">
    <location>
        <position position="40"/>
    </location>
    <ligand>
        <name>heme c</name>
        <dbReference type="ChEBI" id="CHEBI:61717"/>
    </ligand>
</feature>
<feature type="domain" description="Cytochrome c" evidence="8">
    <location>
        <begin position="22"/>
        <end position="108"/>
    </location>
</feature>
<accession>A0A6C1B845</accession>
<comment type="PTM">
    <text evidence="6">Binds 1 heme c group covalently per subunit.</text>
</comment>
<feature type="chain" id="PRO_5025532324" evidence="7">
    <location>
        <begin position="25"/>
        <end position="108"/>
    </location>
</feature>
<dbReference type="InterPro" id="IPR002324">
    <property type="entry name" value="Cyt_c_ID"/>
</dbReference>
<dbReference type="GO" id="GO:0005506">
    <property type="term" value="F:iron ion binding"/>
    <property type="evidence" value="ECO:0007669"/>
    <property type="project" value="InterPro"/>
</dbReference>
<evidence type="ECO:0000256" key="2">
    <source>
        <dbReference type="ARBA" id="ARBA00022617"/>
    </source>
</evidence>
<dbReference type="GO" id="GO:0009055">
    <property type="term" value="F:electron transfer activity"/>
    <property type="evidence" value="ECO:0007669"/>
    <property type="project" value="InterPro"/>
</dbReference>